<dbReference type="EMBL" id="LAZR01051035">
    <property type="protein sequence ID" value="KKK86031.1"/>
    <property type="molecule type" value="Genomic_DNA"/>
</dbReference>
<sequence>MPLTAKGKKILAAMQKKYGKVRGKTIFYKSQNKGTIKGTHKK</sequence>
<name>A0A0F9BNV2_9ZZZZ</name>
<proteinExistence type="predicted"/>
<evidence type="ECO:0000313" key="1">
    <source>
        <dbReference type="EMBL" id="KKK86031.1"/>
    </source>
</evidence>
<organism evidence="1">
    <name type="scientific">marine sediment metagenome</name>
    <dbReference type="NCBI Taxonomy" id="412755"/>
    <lineage>
        <taxon>unclassified sequences</taxon>
        <taxon>metagenomes</taxon>
        <taxon>ecological metagenomes</taxon>
    </lineage>
</organism>
<gene>
    <name evidence="1" type="ORF">LCGC14_2767300</name>
</gene>
<comment type="caution">
    <text evidence="1">The sequence shown here is derived from an EMBL/GenBank/DDBJ whole genome shotgun (WGS) entry which is preliminary data.</text>
</comment>
<accession>A0A0F9BNV2</accession>
<dbReference type="AlphaFoldDB" id="A0A0F9BNV2"/>
<reference evidence="1" key="1">
    <citation type="journal article" date="2015" name="Nature">
        <title>Complex archaea that bridge the gap between prokaryotes and eukaryotes.</title>
        <authorList>
            <person name="Spang A."/>
            <person name="Saw J.H."/>
            <person name="Jorgensen S.L."/>
            <person name="Zaremba-Niedzwiedzka K."/>
            <person name="Martijn J."/>
            <person name="Lind A.E."/>
            <person name="van Eijk R."/>
            <person name="Schleper C."/>
            <person name="Guy L."/>
            <person name="Ettema T.J."/>
        </authorList>
    </citation>
    <scope>NUCLEOTIDE SEQUENCE</scope>
</reference>
<protein>
    <submittedName>
        <fullName evidence="1">Uncharacterized protein</fullName>
    </submittedName>
</protein>